<reference evidence="1" key="1">
    <citation type="submission" date="2019-08" db="EMBL/GenBank/DDBJ databases">
        <authorList>
            <person name="Kucharzyk K."/>
            <person name="Murdoch R.W."/>
            <person name="Higgins S."/>
            <person name="Loffler F."/>
        </authorList>
    </citation>
    <scope>NUCLEOTIDE SEQUENCE</scope>
</reference>
<name>A0A644ZLA8_9ZZZZ</name>
<evidence type="ECO:0000313" key="1">
    <source>
        <dbReference type="EMBL" id="MPM40661.1"/>
    </source>
</evidence>
<proteinExistence type="predicted"/>
<organism evidence="1">
    <name type="scientific">bioreactor metagenome</name>
    <dbReference type="NCBI Taxonomy" id="1076179"/>
    <lineage>
        <taxon>unclassified sequences</taxon>
        <taxon>metagenomes</taxon>
        <taxon>ecological metagenomes</taxon>
    </lineage>
</organism>
<dbReference type="EMBL" id="VSSQ01009082">
    <property type="protein sequence ID" value="MPM40661.1"/>
    <property type="molecule type" value="Genomic_DNA"/>
</dbReference>
<protein>
    <submittedName>
        <fullName evidence="1">Uncharacterized protein</fullName>
    </submittedName>
</protein>
<dbReference type="AlphaFoldDB" id="A0A644ZLA8"/>
<sequence>MGLGRPVLAAPLVPRPGGHEGLLHHFSGNFPDLLLLFFVEEEILHSRSGVEPPDHFDLRLVGGDMYVEGGEPFQVQIPVVAYEGLGGTGLLPVGIDAVEEEFEILFLHGSSEDFHKPFGLHIPGDIPHSVEGILDLLHPFFACETAAQLIRRVVEGKGHPGNVDGHRCDHPSPLRRHGLDLFGLGDHHFDAGNAPEKSPLPLFREVPVDEASVPFDSLVGAEPVPVGNLHEIVSFGSGSHGYELPSQVDELVCRVFKLIQDDIAFLNILYGDLGPVGSGKGFRQGGGPGENILGELLPLPVGDIAEELLQLLLVLPEDQHLRGDLHEIPLALHEGETSSLEQALHGRIIGIFFLKILDSFQGLVVLVSEAEGLPAKTVYPVLELLQEKFRSRYIVFRGLFGAFRAQGSQGEYDEK</sequence>
<accession>A0A644ZLA8</accession>
<gene>
    <name evidence="1" type="ORF">SDC9_87307</name>
</gene>
<comment type="caution">
    <text evidence="1">The sequence shown here is derived from an EMBL/GenBank/DDBJ whole genome shotgun (WGS) entry which is preliminary data.</text>
</comment>